<gene>
    <name evidence="7" type="ORF">SAMN05444955_12038</name>
</gene>
<dbReference type="InterPro" id="IPR026912">
    <property type="entry name" value="Adenine_deam_C"/>
</dbReference>
<evidence type="ECO:0000313" key="7">
    <source>
        <dbReference type="EMBL" id="SEN73726.1"/>
    </source>
</evidence>
<keyword evidence="8" id="KW-1185">Reference proteome</keyword>
<dbReference type="InterPro" id="IPR006680">
    <property type="entry name" value="Amidohydro-rel"/>
</dbReference>
<dbReference type="InterPro" id="IPR032466">
    <property type="entry name" value="Metal_Hydrolase"/>
</dbReference>
<dbReference type="PANTHER" id="PTHR11113">
    <property type="entry name" value="N-ACETYLGLUCOSAMINE-6-PHOSPHATE DEACETYLASE"/>
    <property type="match status" value="1"/>
</dbReference>
<reference evidence="7 8" key="1">
    <citation type="submission" date="2016-10" db="EMBL/GenBank/DDBJ databases">
        <authorList>
            <person name="de Groot N.N."/>
        </authorList>
    </citation>
    <scope>NUCLEOTIDE SEQUENCE [LARGE SCALE GENOMIC DNA]</scope>
    <source>
        <strain evidence="7 8">DSM 46701</strain>
    </source>
</reference>
<dbReference type="Pfam" id="PF13382">
    <property type="entry name" value="Adenine_deam_C"/>
    <property type="match status" value="1"/>
</dbReference>
<comment type="similarity">
    <text evidence="1">Belongs to the metallo-dependent hydrolases superfamily. Adenine deaminase family.</text>
</comment>
<evidence type="ECO:0000259" key="5">
    <source>
        <dbReference type="Pfam" id="PF01979"/>
    </source>
</evidence>
<dbReference type="Proteomes" id="UP000199695">
    <property type="component" value="Unassembled WGS sequence"/>
</dbReference>
<evidence type="ECO:0000313" key="8">
    <source>
        <dbReference type="Proteomes" id="UP000199695"/>
    </source>
</evidence>
<evidence type="ECO:0000256" key="4">
    <source>
        <dbReference type="ARBA" id="ARBA00047720"/>
    </source>
</evidence>
<organism evidence="7 8">
    <name type="scientific">Lihuaxuella thermophila</name>
    <dbReference type="NCBI Taxonomy" id="1173111"/>
    <lineage>
        <taxon>Bacteria</taxon>
        <taxon>Bacillati</taxon>
        <taxon>Bacillota</taxon>
        <taxon>Bacilli</taxon>
        <taxon>Bacillales</taxon>
        <taxon>Thermoactinomycetaceae</taxon>
        <taxon>Lihuaxuella</taxon>
    </lineage>
</organism>
<dbReference type="GO" id="GO:0000034">
    <property type="term" value="F:adenine deaminase activity"/>
    <property type="evidence" value="ECO:0007669"/>
    <property type="project" value="UniProtKB-EC"/>
</dbReference>
<dbReference type="STRING" id="1173111.SAMN05444955_12038"/>
<dbReference type="SUPFAM" id="SSF51556">
    <property type="entry name" value="Metallo-dependent hydrolases"/>
    <property type="match status" value="1"/>
</dbReference>
<dbReference type="Pfam" id="PF01979">
    <property type="entry name" value="Amidohydro_1"/>
    <property type="match status" value="1"/>
</dbReference>
<feature type="domain" description="Adenine deaminase C-terminal" evidence="6">
    <location>
        <begin position="415"/>
        <end position="577"/>
    </location>
</feature>
<dbReference type="Gene3D" id="2.30.40.10">
    <property type="entry name" value="Urease, subunit C, domain 1"/>
    <property type="match status" value="1"/>
</dbReference>
<proteinExistence type="inferred from homology"/>
<name>A0A1H8J0B8_9BACL</name>
<evidence type="ECO:0000256" key="2">
    <source>
        <dbReference type="ARBA" id="ARBA00012782"/>
    </source>
</evidence>
<evidence type="ECO:0000256" key="1">
    <source>
        <dbReference type="ARBA" id="ARBA00006773"/>
    </source>
</evidence>
<accession>A0A1H8J0B8</accession>
<dbReference type="SUPFAM" id="SSF51338">
    <property type="entry name" value="Composite domain of metallo-dependent hydrolases"/>
    <property type="match status" value="1"/>
</dbReference>
<comment type="catalytic activity">
    <reaction evidence="4">
        <text>adenine + H2O + H(+) = hypoxanthine + NH4(+)</text>
        <dbReference type="Rhea" id="RHEA:23688"/>
        <dbReference type="ChEBI" id="CHEBI:15377"/>
        <dbReference type="ChEBI" id="CHEBI:15378"/>
        <dbReference type="ChEBI" id="CHEBI:16708"/>
        <dbReference type="ChEBI" id="CHEBI:17368"/>
        <dbReference type="ChEBI" id="CHEBI:28938"/>
        <dbReference type="EC" id="3.5.4.2"/>
    </reaction>
</comment>
<dbReference type="InterPro" id="IPR011059">
    <property type="entry name" value="Metal-dep_hydrolase_composite"/>
</dbReference>
<dbReference type="RefSeq" id="WP_170840011.1">
    <property type="nucleotide sequence ID" value="NZ_FOCQ01000020.1"/>
</dbReference>
<dbReference type="EMBL" id="FOCQ01000020">
    <property type="protein sequence ID" value="SEN73726.1"/>
    <property type="molecule type" value="Genomic_DNA"/>
</dbReference>
<keyword evidence="3" id="KW-0378">Hydrolase</keyword>
<sequence length="588" mass="65924">MSILQTAQEQQLLMDVAMGRKASTVFIQGGEVLNVYTGRLERKDIALAGRRIAYVGDASNSGLKIDETTEVIDASGSVLVPGYIEPHAHPFQLYHPVTLGEKAASLGTTTLIHDNLYFFTRLSNDELFSMIESLEDSPVKHFWWARLDAQTELPEESRHLFSSERVAAFLSHRNVLQAGELTDWLPLLREDPVMNGWMLEAKKLGKRVEGHAPGASYRTLSQLAAAGVTGDHESISIEEVWNRLELGYMVTLRHSSIRPDLPVLIQGLLQKERVPWHRLMMTTDGATPLFLKPGFTDDLIRTAIENGCDPVHAYQMVTVNPAVYYRLDEHLGGLAPGRLADINFLSSLDEPTPDTVFAEGKKIAENGRLLQSFHRLDWGKYEKLTWKSNLRLAPADFRLPEWEGNFPVIQLINPVITKLTEENLKLWDDPTGWNDEDDRLLVFLADRCGKWMTPGVLRGFAKGIDGLASSYNGSNDLLIIGRDPESMAKAANLVIDKRGGIVWVQGESVYFDLSLPIAGMMNDDPVDRLIEQLGPFVEKLRAFGYPFSDPLYTFLFLSSTHLPQVRLTANGLMRVKDKTILYPSIRRG</sequence>
<protein>
    <recommendedName>
        <fullName evidence="2">adenine deaminase</fullName>
        <ecNumber evidence="2">3.5.4.2</ecNumber>
    </recommendedName>
</protein>
<dbReference type="AlphaFoldDB" id="A0A1H8J0B8"/>
<dbReference type="EC" id="3.5.4.2" evidence="2"/>
<evidence type="ECO:0000259" key="6">
    <source>
        <dbReference type="Pfam" id="PF13382"/>
    </source>
</evidence>
<dbReference type="Gene3D" id="3.20.20.140">
    <property type="entry name" value="Metal-dependent hydrolases"/>
    <property type="match status" value="1"/>
</dbReference>
<dbReference type="PANTHER" id="PTHR11113:SF6">
    <property type="entry name" value="ADENINE DEAMINASE YERA-RELATED"/>
    <property type="match status" value="1"/>
</dbReference>
<feature type="domain" description="Amidohydrolase-related" evidence="5">
    <location>
        <begin position="78"/>
        <end position="361"/>
    </location>
</feature>
<evidence type="ECO:0000256" key="3">
    <source>
        <dbReference type="ARBA" id="ARBA00022801"/>
    </source>
</evidence>